<organism evidence="1 2">
    <name type="scientific">Orenia metallireducens</name>
    <dbReference type="NCBI Taxonomy" id="1413210"/>
    <lineage>
        <taxon>Bacteria</taxon>
        <taxon>Bacillati</taxon>
        <taxon>Bacillota</taxon>
        <taxon>Clostridia</taxon>
        <taxon>Halanaerobiales</taxon>
        <taxon>Halobacteroidaceae</taxon>
        <taxon>Orenia</taxon>
    </lineage>
</organism>
<proteinExistence type="predicted"/>
<dbReference type="InterPro" id="IPR022476">
    <property type="entry name" value="Spore_YabP/YqfC"/>
</dbReference>
<comment type="caution">
    <text evidence="1">The sequence shown here is derived from an EMBL/GenBank/DDBJ whole genome shotgun (WGS) entry which is preliminary data.</text>
</comment>
<reference evidence="1 2" key="2">
    <citation type="submission" date="2016-08" db="EMBL/GenBank/DDBJ databases">
        <title>Orenia metallireducens sp. nov. strain Z6, a Novel Metal-reducing Firmicute from the Deep Subsurface.</title>
        <authorList>
            <person name="Maxim B.I."/>
            <person name="Kenneth K."/>
            <person name="Flynn T.M."/>
            <person name="Oloughlin E.J."/>
            <person name="Locke R.A."/>
            <person name="Weber J.R."/>
            <person name="Egan S.M."/>
            <person name="Mackie R.I."/>
            <person name="Cann I.K."/>
        </authorList>
    </citation>
    <scope>NUCLEOTIDE SEQUENCE [LARGE SCALE GENOMIC DNA]</scope>
    <source>
        <strain evidence="1 2">Z6</strain>
    </source>
</reference>
<dbReference type="RefSeq" id="WP_068719107.1">
    <property type="nucleotide sequence ID" value="NZ_LWDV01000010.1"/>
</dbReference>
<dbReference type="EMBL" id="LWDV01000010">
    <property type="protein sequence ID" value="OCL25219.1"/>
    <property type="molecule type" value="Genomic_DNA"/>
</dbReference>
<dbReference type="InterPro" id="IPR022477">
    <property type="entry name" value="Spore_YqfC"/>
</dbReference>
<gene>
    <name evidence="1" type="ORF">U472_12695</name>
</gene>
<accession>A0A1C0A524</accession>
<evidence type="ECO:0000313" key="1">
    <source>
        <dbReference type="EMBL" id="OCL25219.1"/>
    </source>
</evidence>
<name>A0A1C0A524_9FIRM</name>
<evidence type="ECO:0000313" key="2">
    <source>
        <dbReference type="Proteomes" id="UP000093514"/>
    </source>
</evidence>
<protein>
    <submittedName>
        <fullName evidence="1">Sporulation protein YqfC</fullName>
    </submittedName>
</protein>
<dbReference type="Pfam" id="PF07873">
    <property type="entry name" value="YabP"/>
    <property type="match status" value="1"/>
</dbReference>
<dbReference type="OrthoDB" id="2989236at2"/>
<dbReference type="NCBIfam" id="TIGR02856">
    <property type="entry name" value="spore_yqfC"/>
    <property type="match status" value="1"/>
</dbReference>
<sequence length="92" mass="10442">MGKKEKAKELFANIFDLPQEVVLNLPRISLVGGMQLAIENHRGIIKYTPEFIKIRSHRGQIIIEGKDMSIDSLEEEIIIIEGKITDLKIKSV</sequence>
<keyword evidence="2" id="KW-1185">Reference proteome</keyword>
<dbReference type="Proteomes" id="UP000093514">
    <property type="component" value="Unassembled WGS sequence"/>
</dbReference>
<dbReference type="AlphaFoldDB" id="A0A1C0A524"/>
<reference evidence="2" key="1">
    <citation type="submission" date="2016-07" db="EMBL/GenBank/DDBJ databases">
        <authorList>
            <person name="Florea S."/>
            <person name="Webb J.S."/>
            <person name="Jaromczyk J."/>
            <person name="Schardl C.L."/>
        </authorList>
    </citation>
    <scope>NUCLEOTIDE SEQUENCE [LARGE SCALE GENOMIC DNA]</scope>
    <source>
        <strain evidence="2">Z6</strain>
    </source>
</reference>